<dbReference type="AlphaFoldDB" id="A0A834YDG7"/>
<dbReference type="InterPro" id="IPR011598">
    <property type="entry name" value="bHLH_dom"/>
</dbReference>
<dbReference type="Pfam" id="PF22754">
    <property type="entry name" value="bHLH-TF_ACT-like_plant"/>
    <property type="match status" value="1"/>
</dbReference>
<dbReference type="InterPro" id="IPR054502">
    <property type="entry name" value="bHLH-TF_ACT-like_plant"/>
</dbReference>
<keyword evidence="2" id="KW-0805">Transcription regulation</keyword>
<accession>A0A834YDG7</accession>
<dbReference type="Proteomes" id="UP000655225">
    <property type="component" value="Unassembled WGS sequence"/>
</dbReference>
<evidence type="ECO:0000256" key="1">
    <source>
        <dbReference type="ARBA" id="ARBA00004123"/>
    </source>
</evidence>
<dbReference type="Pfam" id="PF00010">
    <property type="entry name" value="HLH"/>
    <property type="match status" value="1"/>
</dbReference>
<dbReference type="PANTHER" id="PTHR45959:SF2">
    <property type="entry name" value="BHLH TRANSCRIPTION FACTOR"/>
    <property type="match status" value="1"/>
</dbReference>
<name>A0A834YDG7_TETSI</name>
<dbReference type="PANTHER" id="PTHR45959">
    <property type="entry name" value="BHLH TRANSCRIPTION FACTOR"/>
    <property type="match status" value="1"/>
</dbReference>
<dbReference type="SMART" id="SM00353">
    <property type="entry name" value="HLH"/>
    <property type="match status" value="1"/>
</dbReference>
<feature type="coiled-coil region" evidence="5">
    <location>
        <begin position="210"/>
        <end position="237"/>
    </location>
</feature>
<dbReference type="CDD" id="cd11452">
    <property type="entry name" value="bHLH_AtNAI1_like"/>
    <property type="match status" value="1"/>
</dbReference>
<dbReference type="EMBL" id="JABCRI010000024">
    <property type="protein sequence ID" value="KAF8377439.1"/>
    <property type="molecule type" value="Genomic_DNA"/>
</dbReference>
<sequence>MEYTSARWLSELDMEDPIFNHQCELDSLDDFTTQQIAATLGDDFLNSLSAESNSSFPAMNPRSSSTATFSGSSMEASQAMVESPPKLSTPEAASPPILISYGNLNSLANPQQFNGNLVDIMNSEDEGVFPGNMTLPSDPMIAQGSFMVDQYHVTKAGQGTKRTSTATRSPSQSRDHIIAERKRREKLSERFIALSAIIPGLKKMDKTSVLGEAIKYVKLLQEQVKTLEEKTVKKTMESVVVVKKSRLLVDDESCTSDENMTGCSDELLPEIEARVSDTHVLLRIHCEKRKGVLVKTLAEIERLRLTVVNSNVMPFASSALVLTIVAKMENEFCMTVKDLVKDLRSAFLQFMRKEEDPSSVRA</sequence>
<dbReference type="OrthoDB" id="690068at2759"/>
<dbReference type="GO" id="GO:0005634">
    <property type="term" value="C:nucleus"/>
    <property type="evidence" value="ECO:0007669"/>
    <property type="project" value="UniProtKB-SubCell"/>
</dbReference>
<feature type="compositionally biased region" description="Low complexity" evidence="6">
    <location>
        <begin position="63"/>
        <end position="73"/>
    </location>
</feature>
<dbReference type="OMA" id="DTRVDIC"/>
<dbReference type="PROSITE" id="PS50888">
    <property type="entry name" value="BHLH"/>
    <property type="match status" value="1"/>
</dbReference>
<feature type="region of interest" description="Disordered" evidence="6">
    <location>
        <begin position="52"/>
        <end position="91"/>
    </location>
</feature>
<evidence type="ECO:0000259" key="7">
    <source>
        <dbReference type="PROSITE" id="PS50888"/>
    </source>
</evidence>
<evidence type="ECO:0000256" key="6">
    <source>
        <dbReference type="SAM" id="MobiDB-lite"/>
    </source>
</evidence>
<proteinExistence type="predicted"/>
<evidence type="ECO:0000256" key="3">
    <source>
        <dbReference type="ARBA" id="ARBA00023163"/>
    </source>
</evidence>
<feature type="domain" description="BHLH" evidence="7">
    <location>
        <begin position="171"/>
        <end position="220"/>
    </location>
</feature>
<dbReference type="GO" id="GO:0046983">
    <property type="term" value="F:protein dimerization activity"/>
    <property type="evidence" value="ECO:0007669"/>
    <property type="project" value="InterPro"/>
</dbReference>
<evidence type="ECO:0000313" key="9">
    <source>
        <dbReference type="Proteomes" id="UP000655225"/>
    </source>
</evidence>
<evidence type="ECO:0000313" key="8">
    <source>
        <dbReference type="EMBL" id="KAF8377439.1"/>
    </source>
</evidence>
<evidence type="ECO:0000256" key="2">
    <source>
        <dbReference type="ARBA" id="ARBA00023015"/>
    </source>
</evidence>
<organism evidence="8 9">
    <name type="scientific">Tetracentron sinense</name>
    <name type="common">Spur-leaf</name>
    <dbReference type="NCBI Taxonomy" id="13715"/>
    <lineage>
        <taxon>Eukaryota</taxon>
        <taxon>Viridiplantae</taxon>
        <taxon>Streptophyta</taxon>
        <taxon>Embryophyta</taxon>
        <taxon>Tracheophyta</taxon>
        <taxon>Spermatophyta</taxon>
        <taxon>Magnoliopsida</taxon>
        <taxon>Trochodendrales</taxon>
        <taxon>Trochodendraceae</taxon>
        <taxon>Tetracentron</taxon>
    </lineage>
</organism>
<feature type="compositionally biased region" description="Polar residues" evidence="6">
    <location>
        <begin position="160"/>
        <end position="172"/>
    </location>
</feature>
<gene>
    <name evidence="8" type="ORF">HHK36_030816</name>
</gene>
<evidence type="ECO:0000256" key="5">
    <source>
        <dbReference type="SAM" id="Coils"/>
    </source>
</evidence>
<protein>
    <recommendedName>
        <fullName evidence="7">BHLH domain-containing protein</fullName>
    </recommendedName>
</protein>
<dbReference type="InterPro" id="IPR036638">
    <property type="entry name" value="HLH_DNA-bd_sf"/>
</dbReference>
<keyword evidence="5" id="KW-0175">Coiled coil</keyword>
<dbReference type="Gene3D" id="4.10.280.10">
    <property type="entry name" value="Helix-loop-helix DNA-binding domain"/>
    <property type="match status" value="1"/>
</dbReference>
<reference evidence="8 9" key="1">
    <citation type="submission" date="2020-04" db="EMBL/GenBank/DDBJ databases">
        <title>Plant Genome Project.</title>
        <authorList>
            <person name="Zhang R.-G."/>
        </authorList>
    </citation>
    <scope>NUCLEOTIDE SEQUENCE [LARGE SCALE GENOMIC DNA]</scope>
    <source>
        <strain evidence="8">YNK0</strain>
        <tissue evidence="8">Leaf</tissue>
    </source>
</reference>
<dbReference type="SUPFAM" id="SSF47459">
    <property type="entry name" value="HLH, helix-loop-helix DNA-binding domain"/>
    <property type="match status" value="1"/>
</dbReference>
<keyword evidence="3" id="KW-0804">Transcription</keyword>
<dbReference type="InterPro" id="IPR052610">
    <property type="entry name" value="bHLH_transcription_regulator"/>
</dbReference>
<comment type="subcellular location">
    <subcellularLocation>
        <location evidence="1">Nucleus</location>
    </subcellularLocation>
</comment>
<feature type="region of interest" description="Disordered" evidence="6">
    <location>
        <begin position="155"/>
        <end position="176"/>
    </location>
</feature>
<evidence type="ECO:0000256" key="4">
    <source>
        <dbReference type="ARBA" id="ARBA00023242"/>
    </source>
</evidence>
<keyword evidence="4" id="KW-0539">Nucleus</keyword>
<keyword evidence="9" id="KW-1185">Reference proteome</keyword>
<comment type="caution">
    <text evidence="8">The sequence shown here is derived from an EMBL/GenBank/DDBJ whole genome shotgun (WGS) entry which is preliminary data.</text>
</comment>